<accession>A0A517U6B9</accession>
<protein>
    <submittedName>
        <fullName evidence="6">Iron-binding zinc finger CDGSH type</fullName>
    </submittedName>
</protein>
<keyword evidence="4" id="KW-0411">Iron-sulfur</keyword>
<evidence type="ECO:0000256" key="2">
    <source>
        <dbReference type="ARBA" id="ARBA00022723"/>
    </source>
</evidence>
<dbReference type="GO" id="GO:0005737">
    <property type="term" value="C:cytoplasm"/>
    <property type="evidence" value="ECO:0007669"/>
    <property type="project" value="UniProtKB-ARBA"/>
</dbReference>
<keyword evidence="1" id="KW-0001">2Fe-2S</keyword>
<name>A0A517U6B9_9BACT</name>
<dbReference type="Gene3D" id="3.40.5.90">
    <property type="entry name" value="CDGSH iron-sulfur domain, mitoNEET-type"/>
    <property type="match status" value="1"/>
</dbReference>
<dbReference type="Proteomes" id="UP000317909">
    <property type="component" value="Chromosome"/>
</dbReference>
<proteinExistence type="predicted"/>
<gene>
    <name evidence="6" type="ORF">I41_53880</name>
</gene>
<dbReference type="EMBL" id="CP036339">
    <property type="protein sequence ID" value="QDT76143.1"/>
    <property type="molecule type" value="Genomic_DNA"/>
</dbReference>
<dbReference type="OrthoDB" id="9795032at2"/>
<evidence type="ECO:0000256" key="1">
    <source>
        <dbReference type="ARBA" id="ARBA00022714"/>
    </source>
</evidence>
<dbReference type="AlphaFoldDB" id="A0A517U6B9"/>
<feature type="domain" description="Iron-binding zinc finger CDGSH type" evidence="5">
    <location>
        <begin position="28"/>
        <end position="63"/>
    </location>
</feature>
<dbReference type="InterPro" id="IPR018967">
    <property type="entry name" value="FeS-contain_CDGSH-typ"/>
</dbReference>
<dbReference type="KEGG" id="llh:I41_53880"/>
<sequence>MADVTIRMRPNGPFLVEGPFKLLDSQGREFKLDPAKPAYALCRCGHSAKKPFCDGAHKGCDFVSDEQAPELA</sequence>
<dbReference type="GO" id="GO:0046872">
    <property type="term" value="F:metal ion binding"/>
    <property type="evidence" value="ECO:0007669"/>
    <property type="project" value="UniProtKB-KW"/>
</dbReference>
<dbReference type="SMART" id="SM00704">
    <property type="entry name" value="ZnF_CDGSH"/>
    <property type="match status" value="1"/>
</dbReference>
<keyword evidence="2" id="KW-0479">Metal-binding</keyword>
<evidence type="ECO:0000313" key="7">
    <source>
        <dbReference type="Proteomes" id="UP000317909"/>
    </source>
</evidence>
<dbReference type="Pfam" id="PF09360">
    <property type="entry name" value="zf-CDGSH"/>
    <property type="match status" value="1"/>
</dbReference>
<dbReference type="InterPro" id="IPR042216">
    <property type="entry name" value="MitoNEET_CISD"/>
</dbReference>
<evidence type="ECO:0000256" key="3">
    <source>
        <dbReference type="ARBA" id="ARBA00023004"/>
    </source>
</evidence>
<dbReference type="RefSeq" id="WP_145435889.1">
    <property type="nucleotide sequence ID" value="NZ_CP036339.1"/>
</dbReference>
<evidence type="ECO:0000259" key="5">
    <source>
        <dbReference type="SMART" id="SM00704"/>
    </source>
</evidence>
<evidence type="ECO:0000256" key="4">
    <source>
        <dbReference type="ARBA" id="ARBA00023014"/>
    </source>
</evidence>
<organism evidence="6 7">
    <name type="scientific">Lacipirellula limnantheis</name>
    <dbReference type="NCBI Taxonomy" id="2528024"/>
    <lineage>
        <taxon>Bacteria</taxon>
        <taxon>Pseudomonadati</taxon>
        <taxon>Planctomycetota</taxon>
        <taxon>Planctomycetia</taxon>
        <taxon>Pirellulales</taxon>
        <taxon>Lacipirellulaceae</taxon>
        <taxon>Lacipirellula</taxon>
    </lineage>
</organism>
<keyword evidence="7" id="KW-1185">Reference proteome</keyword>
<dbReference type="GO" id="GO:0051537">
    <property type="term" value="F:2 iron, 2 sulfur cluster binding"/>
    <property type="evidence" value="ECO:0007669"/>
    <property type="project" value="UniProtKB-KW"/>
</dbReference>
<evidence type="ECO:0000313" key="6">
    <source>
        <dbReference type="EMBL" id="QDT76143.1"/>
    </source>
</evidence>
<keyword evidence="3" id="KW-0408">Iron</keyword>
<reference evidence="6 7" key="1">
    <citation type="submission" date="2019-02" db="EMBL/GenBank/DDBJ databases">
        <title>Deep-cultivation of Planctomycetes and their phenomic and genomic characterization uncovers novel biology.</title>
        <authorList>
            <person name="Wiegand S."/>
            <person name="Jogler M."/>
            <person name="Boedeker C."/>
            <person name="Pinto D."/>
            <person name="Vollmers J."/>
            <person name="Rivas-Marin E."/>
            <person name="Kohn T."/>
            <person name="Peeters S.H."/>
            <person name="Heuer A."/>
            <person name="Rast P."/>
            <person name="Oberbeckmann S."/>
            <person name="Bunk B."/>
            <person name="Jeske O."/>
            <person name="Meyerdierks A."/>
            <person name="Storesund J.E."/>
            <person name="Kallscheuer N."/>
            <person name="Luecker S."/>
            <person name="Lage O.M."/>
            <person name="Pohl T."/>
            <person name="Merkel B.J."/>
            <person name="Hornburger P."/>
            <person name="Mueller R.-W."/>
            <person name="Bruemmer F."/>
            <person name="Labrenz M."/>
            <person name="Spormann A.M."/>
            <person name="Op den Camp H."/>
            <person name="Overmann J."/>
            <person name="Amann R."/>
            <person name="Jetten M.S.M."/>
            <person name="Mascher T."/>
            <person name="Medema M.H."/>
            <person name="Devos D.P."/>
            <person name="Kaster A.-K."/>
            <person name="Ovreas L."/>
            <person name="Rohde M."/>
            <person name="Galperin M.Y."/>
            <person name="Jogler C."/>
        </authorList>
    </citation>
    <scope>NUCLEOTIDE SEQUENCE [LARGE SCALE GENOMIC DNA]</scope>
    <source>
        <strain evidence="6 7">I41</strain>
    </source>
</reference>